<dbReference type="Proteomes" id="UP001529421">
    <property type="component" value="Unassembled WGS sequence"/>
</dbReference>
<evidence type="ECO:0000256" key="3">
    <source>
        <dbReference type="ARBA" id="ARBA00022597"/>
    </source>
</evidence>
<dbReference type="SUPFAM" id="SSF52794">
    <property type="entry name" value="PTS system IIB component-like"/>
    <property type="match status" value="1"/>
</dbReference>
<dbReference type="RefSeq" id="WP_289544677.1">
    <property type="nucleotide sequence ID" value="NZ_JAUDDZ010000003.1"/>
</dbReference>
<keyword evidence="6" id="KW-0418">Kinase</keyword>
<keyword evidence="4 9" id="KW-0808">Transferase</keyword>
<name>A0ABT7V803_9ACTN</name>
<keyword evidence="3 9" id="KW-0762">Sugar transport</keyword>
<keyword evidence="2" id="KW-0597">Phosphoprotein</keyword>
<evidence type="ECO:0000256" key="4">
    <source>
        <dbReference type="ARBA" id="ARBA00022679"/>
    </source>
</evidence>
<dbReference type="EC" id="2.7.1.-" evidence="9"/>
<keyword evidence="5" id="KW-0598">Phosphotransferase system</keyword>
<protein>
    <submittedName>
        <fullName evidence="9">PTS sugar transporter subunit IIB</fullName>
        <ecNumber evidence="9">2.7.1.-</ecNumber>
    </submittedName>
</protein>
<accession>A0ABT7V803</accession>
<dbReference type="PROSITE" id="PS51100">
    <property type="entry name" value="PTS_EIIB_TYPE_3"/>
    <property type="match status" value="1"/>
</dbReference>
<evidence type="ECO:0000256" key="5">
    <source>
        <dbReference type="ARBA" id="ARBA00022683"/>
    </source>
</evidence>
<dbReference type="GO" id="GO:0016740">
    <property type="term" value="F:transferase activity"/>
    <property type="evidence" value="ECO:0007669"/>
    <property type="project" value="UniProtKB-KW"/>
</dbReference>
<dbReference type="EMBL" id="JAUDDZ010000003">
    <property type="protein sequence ID" value="MDM8274621.1"/>
    <property type="molecule type" value="Genomic_DNA"/>
</dbReference>
<dbReference type="InterPro" id="IPR036095">
    <property type="entry name" value="PTS_EIIB-like_sf"/>
</dbReference>
<dbReference type="InterPro" id="IPR013012">
    <property type="entry name" value="PTS_EIIB_3"/>
</dbReference>
<dbReference type="Pfam" id="PF02302">
    <property type="entry name" value="PTS_IIB"/>
    <property type="match status" value="1"/>
</dbReference>
<keyword evidence="1" id="KW-0813">Transport</keyword>
<proteinExistence type="predicted"/>
<evidence type="ECO:0000256" key="2">
    <source>
        <dbReference type="ARBA" id="ARBA00022553"/>
    </source>
</evidence>
<feature type="modified residue" description="Phosphocysteine; by EIIA" evidence="7">
    <location>
        <position position="8"/>
    </location>
</feature>
<evidence type="ECO:0000313" key="10">
    <source>
        <dbReference type="Proteomes" id="UP001529421"/>
    </source>
</evidence>
<evidence type="ECO:0000256" key="1">
    <source>
        <dbReference type="ARBA" id="ARBA00022448"/>
    </source>
</evidence>
<reference evidence="10" key="1">
    <citation type="submission" date="2023-06" db="EMBL/GenBank/DDBJ databases">
        <title>Identification and characterization of horizontal gene transfer across gut microbiota members of farm animals based on homology search.</title>
        <authorList>
            <person name="Zeman M."/>
            <person name="Kubasova T."/>
            <person name="Jahodarova E."/>
            <person name="Nykrynova M."/>
            <person name="Rychlik I."/>
        </authorList>
    </citation>
    <scope>NUCLEOTIDE SEQUENCE [LARGE SCALE GENOMIC DNA]</scope>
    <source>
        <strain evidence="10">154_Feed</strain>
    </source>
</reference>
<evidence type="ECO:0000313" key="9">
    <source>
        <dbReference type="EMBL" id="MDM8274621.1"/>
    </source>
</evidence>
<gene>
    <name evidence="9" type="ORF">QUW28_03785</name>
</gene>
<dbReference type="InterPro" id="IPR003501">
    <property type="entry name" value="PTS_EIIB_2/3"/>
</dbReference>
<organism evidence="9 10">
    <name type="scientific">Enorma phocaeensis</name>
    <dbReference type="NCBI Taxonomy" id="1871019"/>
    <lineage>
        <taxon>Bacteria</taxon>
        <taxon>Bacillati</taxon>
        <taxon>Actinomycetota</taxon>
        <taxon>Coriobacteriia</taxon>
        <taxon>Coriobacteriales</taxon>
        <taxon>Coriobacteriaceae</taxon>
        <taxon>Enorma</taxon>
    </lineage>
</organism>
<dbReference type="Gene3D" id="3.40.50.2300">
    <property type="match status" value="1"/>
</dbReference>
<dbReference type="InterPro" id="IPR051819">
    <property type="entry name" value="PTS_sugar-specific_EIIB"/>
</dbReference>
<feature type="domain" description="PTS EIIB type-3" evidence="8">
    <location>
        <begin position="1"/>
        <end position="100"/>
    </location>
</feature>
<dbReference type="CDD" id="cd05564">
    <property type="entry name" value="PTS_IIB_chitobiose_lichenan"/>
    <property type="match status" value="1"/>
</dbReference>
<evidence type="ECO:0000259" key="8">
    <source>
        <dbReference type="PROSITE" id="PS51100"/>
    </source>
</evidence>
<sequence>MRKIVLFCAAGMSTSVMVQKMQEAADAQGYPCEIAAYSVAEVGTYGPDADMVLLGPQIRFNLNKVRKQLPKKPVEVIDMRAYGMMDGAAIIEFVKEKLGD</sequence>
<dbReference type="PANTHER" id="PTHR34581:SF2">
    <property type="entry name" value="PTS SYSTEM N,N'-DIACETYLCHITOBIOSE-SPECIFIC EIIB COMPONENT"/>
    <property type="match status" value="1"/>
</dbReference>
<keyword evidence="10" id="KW-1185">Reference proteome</keyword>
<dbReference type="PANTHER" id="PTHR34581">
    <property type="entry name" value="PTS SYSTEM N,N'-DIACETYLCHITOBIOSE-SPECIFIC EIIB COMPONENT"/>
    <property type="match status" value="1"/>
</dbReference>
<evidence type="ECO:0000256" key="6">
    <source>
        <dbReference type="ARBA" id="ARBA00022777"/>
    </source>
</evidence>
<evidence type="ECO:0000256" key="7">
    <source>
        <dbReference type="PROSITE-ProRule" id="PRU00423"/>
    </source>
</evidence>
<comment type="caution">
    <text evidence="9">The sequence shown here is derived from an EMBL/GenBank/DDBJ whole genome shotgun (WGS) entry which is preliminary data.</text>
</comment>